<dbReference type="GO" id="GO:0071013">
    <property type="term" value="C:catalytic step 2 spliceosome"/>
    <property type="evidence" value="ECO:0007669"/>
    <property type="project" value="TreeGrafter"/>
</dbReference>
<evidence type="ECO:0008006" key="7">
    <source>
        <dbReference type="Google" id="ProtNLM"/>
    </source>
</evidence>
<protein>
    <recommendedName>
        <fullName evidence="7">DUF1740-domain-containing protein</fullName>
    </recommendedName>
</protein>
<dbReference type="OrthoDB" id="297219at2759"/>
<comment type="subcellular location">
    <subcellularLocation>
        <location evidence="1">Nucleus</location>
    </subcellularLocation>
</comment>
<organism evidence="5 6">
    <name type="scientific">Leucocoprinus leucothites</name>
    <dbReference type="NCBI Taxonomy" id="201217"/>
    <lineage>
        <taxon>Eukaryota</taxon>
        <taxon>Fungi</taxon>
        <taxon>Dikarya</taxon>
        <taxon>Basidiomycota</taxon>
        <taxon>Agaricomycotina</taxon>
        <taxon>Agaricomycetes</taxon>
        <taxon>Agaricomycetidae</taxon>
        <taxon>Agaricales</taxon>
        <taxon>Agaricineae</taxon>
        <taxon>Agaricaceae</taxon>
        <taxon>Leucocoprinus</taxon>
    </lineage>
</organism>
<dbReference type="InterPro" id="IPR011990">
    <property type="entry name" value="TPR-like_helical_dom_sf"/>
</dbReference>
<evidence type="ECO:0000313" key="6">
    <source>
        <dbReference type="Proteomes" id="UP000559027"/>
    </source>
</evidence>
<name>A0A8H5G062_9AGAR</name>
<evidence type="ECO:0000256" key="3">
    <source>
        <dbReference type="ARBA" id="ARBA00023242"/>
    </source>
</evidence>
<dbReference type="AlphaFoldDB" id="A0A8H5G062"/>
<keyword evidence="3" id="KW-0539">Nucleus</keyword>
<sequence>MTSSFSSFPSSFSTFPDLDPGPSRQSDSEPSREKKRKHEKSSRTPDKGGERDRSRSRERDGEKRKGHDRPRDKDRKKEKERGHDGNRERHRHKDKERARDGDREHERDIERRSKRRHRGHDEKDRSKRRAKSPFLDELQRQRFDADLKKHDDSYRIFFTDTKGDPLILQYGGIYAGDVPKYRLHHGGRQILGLSSSWTVFRRAGKGIEVGLKGTYKLSGLSDSSARSLLALPPTKKILPSTSSTKYEEVDGVIRLPSRRGRRDPEDSYRAITTARDSDSDSESSVGSAAEYDSDEDSTDSLPTLTSQQIAIKKLEQELSEDPSAVDKWFSLLNHTLSTIPVTSRNATKARSDITVSILSRALAANPRNGSSRLLRLRYMKAGEEIWPEAKLKAEWEDALKVGGTEIWMEWLEWRIRSMRSIDGILDEVSRIYLALDENGGEFGELAKLRVFWRIAVLYRGAGFTERAMAMFQAQAELTFKHPSNFGGVTSKARLSELEEFWDSEMPRIGEEGAEGWAKWHASGKPEALVAPATALDKRDATQLDPYRQWSFDETQQDQSSLLPAKSFDQVAEVDPYATVLFSDIRPFLFEIRHPDTGLAFRLAWLSFLGLQVPGFATSLTSDFGPNWDDRWNTGYLTTQSHLNMIFPSLSDQKTVMTESTAGALVGREKEYMNSFRIPVKECGKAVVGCLDIIADGSKGLRSWWNQEDMEGVDMLLVRRIFAQLRMGVRDVAWDEMALGFESTLNLKNSSKLSKSLLSTAQDSLLHWSAHAQLERLRGRLDDARKVYQTVLISSKPPVTATGAPLLWYYWAELEWLAGKDEEVIDIIFHSVDMEITNSGVALLRAKRKLEDAVEASASSTSGLNKMNKMKERESWVKLRALLEILTGRDVASMLEVFDRYIHQEDQPDATKESLTVASLIMLYRYGFILKNPMPPTILRDRVSVAFEAYPSNSVILGIFLEGEKGQGVWGRVRGILGDNEADVGRVKDVARRVEEVWIAGWEKGRWSGEIERTRGGLAGAIESERTRASPVIWRIYLEFEIRAGDLKRAKKLLYRAIGECPFCKGLYLLAFGALRSVFTAQELNSLADLMAERGLRLRKGLDEMLECWDMEGVEEDGEASEGGESEIEQRAAEMRRLMPY</sequence>
<feature type="compositionally biased region" description="Low complexity" evidence="4">
    <location>
        <begin position="1"/>
        <end position="16"/>
    </location>
</feature>
<dbReference type="InterPro" id="IPR013633">
    <property type="entry name" value="NRDE-2"/>
</dbReference>
<feature type="region of interest" description="Disordered" evidence="4">
    <location>
        <begin position="1"/>
        <end position="137"/>
    </location>
</feature>
<dbReference type="GO" id="GO:1902369">
    <property type="term" value="P:negative regulation of RNA catabolic process"/>
    <property type="evidence" value="ECO:0007669"/>
    <property type="project" value="TreeGrafter"/>
</dbReference>
<feature type="region of interest" description="Disordered" evidence="4">
    <location>
        <begin position="256"/>
        <end position="302"/>
    </location>
</feature>
<dbReference type="PANTHER" id="PTHR13471:SF0">
    <property type="entry name" value="NUCLEAR EXOSOME REGULATOR NRDE2"/>
    <property type="match status" value="1"/>
</dbReference>
<dbReference type="GO" id="GO:0031048">
    <property type="term" value="P:regulatory ncRNA-mediated heterochromatin formation"/>
    <property type="evidence" value="ECO:0007669"/>
    <property type="project" value="TreeGrafter"/>
</dbReference>
<evidence type="ECO:0000256" key="1">
    <source>
        <dbReference type="ARBA" id="ARBA00004123"/>
    </source>
</evidence>
<gene>
    <name evidence="5" type="ORF">D9756_004075</name>
</gene>
<comment type="caution">
    <text evidence="5">The sequence shown here is derived from an EMBL/GenBank/DDBJ whole genome shotgun (WGS) entry which is preliminary data.</text>
</comment>
<evidence type="ECO:0000256" key="2">
    <source>
        <dbReference type="ARBA" id="ARBA00009265"/>
    </source>
</evidence>
<evidence type="ECO:0000256" key="4">
    <source>
        <dbReference type="SAM" id="MobiDB-lite"/>
    </source>
</evidence>
<feature type="compositionally biased region" description="Basic and acidic residues" evidence="4">
    <location>
        <begin position="41"/>
        <end position="87"/>
    </location>
</feature>
<dbReference type="Gene3D" id="1.25.40.10">
    <property type="entry name" value="Tetratricopeptide repeat domain"/>
    <property type="match status" value="1"/>
</dbReference>
<dbReference type="EMBL" id="JAACJO010000007">
    <property type="protein sequence ID" value="KAF5356140.1"/>
    <property type="molecule type" value="Genomic_DNA"/>
</dbReference>
<dbReference type="PANTHER" id="PTHR13471">
    <property type="entry name" value="TETRATRICOPEPTIDE-LIKE HELICAL"/>
    <property type="match status" value="1"/>
</dbReference>
<proteinExistence type="inferred from homology"/>
<feature type="compositionally biased region" description="Basic and acidic residues" evidence="4">
    <location>
        <begin position="95"/>
        <end position="111"/>
    </location>
</feature>
<dbReference type="Proteomes" id="UP000559027">
    <property type="component" value="Unassembled WGS sequence"/>
</dbReference>
<evidence type="ECO:0000313" key="5">
    <source>
        <dbReference type="EMBL" id="KAF5356140.1"/>
    </source>
</evidence>
<accession>A0A8H5G062</accession>
<reference evidence="5 6" key="1">
    <citation type="journal article" date="2020" name="ISME J.">
        <title>Uncovering the hidden diversity of litter-decomposition mechanisms in mushroom-forming fungi.</title>
        <authorList>
            <person name="Floudas D."/>
            <person name="Bentzer J."/>
            <person name="Ahren D."/>
            <person name="Johansson T."/>
            <person name="Persson P."/>
            <person name="Tunlid A."/>
        </authorList>
    </citation>
    <scope>NUCLEOTIDE SEQUENCE [LARGE SCALE GENOMIC DNA]</scope>
    <source>
        <strain evidence="5 6">CBS 146.42</strain>
    </source>
</reference>
<dbReference type="SUPFAM" id="SSF48452">
    <property type="entry name" value="TPR-like"/>
    <property type="match status" value="1"/>
</dbReference>
<dbReference type="Pfam" id="PF08424">
    <property type="entry name" value="NRDE-2"/>
    <property type="match status" value="1"/>
</dbReference>
<keyword evidence="6" id="KW-1185">Reference proteome</keyword>
<comment type="similarity">
    <text evidence="2">Belongs to the NRDE2 family.</text>
</comment>